<dbReference type="SUPFAM" id="SSF51735">
    <property type="entry name" value="NAD(P)-binding Rossmann-fold domains"/>
    <property type="match status" value="1"/>
</dbReference>
<protein>
    <submittedName>
        <fullName evidence="3">Uncharacterized protein</fullName>
    </submittedName>
</protein>
<keyword evidence="2" id="KW-0560">Oxidoreductase</keyword>
<dbReference type="InterPro" id="IPR002347">
    <property type="entry name" value="SDR_fam"/>
</dbReference>
<dbReference type="EMBL" id="JH930472">
    <property type="protein sequence ID" value="EKM55074.1"/>
    <property type="molecule type" value="Genomic_DNA"/>
</dbReference>
<dbReference type="RefSeq" id="XP_007395419.1">
    <property type="nucleotide sequence ID" value="XM_007395357.1"/>
</dbReference>
<dbReference type="Gene3D" id="3.40.50.720">
    <property type="entry name" value="NAD(P)-binding Rossmann-like Domain"/>
    <property type="match status" value="1"/>
</dbReference>
<dbReference type="GeneID" id="18912773"/>
<dbReference type="GO" id="GO:0016614">
    <property type="term" value="F:oxidoreductase activity, acting on CH-OH group of donors"/>
    <property type="evidence" value="ECO:0007669"/>
    <property type="project" value="UniProtKB-ARBA"/>
</dbReference>
<evidence type="ECO:0000313" key="4">
    <source>
        <dbReference type="Proteomes" id="UP000008370"/>
    </source>
</evidence>
<dbReference type="PRINTS" id="PR00080">
    <property type="entry name" value="SDRFAMILY"/>
</dbReference>
<dbReference type="PRINTS" id="PR00081">
    <property type="entry name" value="GDHRDH"/>
</dbReference>
<organism evidence="3 4">
    <name type="scientific">Phanerochaete carnosa (strain HHB-10118-sp)</name>
    <name type="common">White-rot fungus</name>
    <name type="synonym">Peniophora carnosa</name>
    <dbReference type="NCBI Taxonomy" id="650164"/>
    <lineage>
        <taxon>Eukaryota</taxon>
        <taxon>Fungi</taxon>
        <taxon>Dikarya</taxon>
        <taxon>Basidiomycota</taxon>
        <taxon>Agaricomycotina</taxon>
        <taxon>Agaricomycetes</taxon>
        <taxon>Polyporales</taxon>
        <taxon>Phanerochaetaceae</taxon>
        <taxon>Phanerochaete</taxon>
    </lineage>
</organism>
<evidence type="ECO:0000313" key="3">
    <source>
        <dbReference type="EMBL" id="EKM55074.1"/>
    </source>
</evidence>
<dbReference type="InterPro" id="IPR036291">
    <property type="entry name" value="NAD(P)-bd_dom_sf"/>
</dbReference>
<accession>K5W7X4</accession>
<name>K5W7X4_PHACS</name>
<dbReference type="KEGG" id="pco:PHACADRAFT_208601"/>
<reference evidence="3 4" key="1">
    <citation type="journal article" date="2012" name="BMC Genomics">
        <title>Comparative genomics of the white-rot fungi, Phanerochaete carnosa and P. chrysosporium, to elucidate the genetic basis of the distinct wood types they colonize.</title>
        <authorList>
            <person name="Suzuki H."/>
            <person name="MacDonald J."/>
            <person name="Syed K."/>
            <person name="Salamov A."/>
            <person name="Hori C."/>
            <person name="Aerts A."/>
            <person name="Henrissat B."/>
            <person name="Wiebenga A."/>
            <person name="vanKuyk P.A."/>
            <person name="Barry K."/>
            <person name="Lindquist E."/>
            <person name="LaButti K."/>
            <person name="Lapidus A."/>
            <person name="Lucas S."/>
            <person name="Coutinho P."/>
            <person name="Gong Y."/>
            <person name="Samejima M."/>
            <person name="Mahadevan R."/>
            <person name="Abou-Zaid M."/>
            <person name="de Vries R.P."/>
            <person name="Igarashi K."/>
            <person name="Yadav J.S."/>
            <person name="Grigoriev I.V."/>
            <person name="Master E.R."/>
        </authorList>
    </citation>
    <scope>NUCLEOTIDE SEQUENCE [LARGE SCALE GENOMIC DNA]</scope>
    <source>
        <strain evidence="3 4">HHB-10118-sp</strain>
    </source>
</reference>
<dbReference type="OrthoDB" id="498125at2759"/>
<gene>
    <name evidence="3" type="ORF">PHACADRAFT_208601</name>
</gene>
<comment type="similarity">
    <text evidence="1">Belongs to the short-chain dehydrogenases/reductases (SDR) family.</text>
</comment>
<dbReference type="Pfam" id="PF13561">
    <property type="entry name" value="adh_short_C2"/>
    <property type="match status" value="1"/>
</dbReference>
<evidence type="ECO:0000256" key="2">
    <source>
        <dbReference type="ARBA" id="ARBA00023002"/>
    </source>
</evidence>
<sequence>MSLPLSGKVAIVTGSSRGIGAAIARRLAADGAHVVVNYNGSEAAAKQVVEDINNEGRGRAVAAKADMSSIEEGTRLVEDTVKSLGRLDVLVHNAAFKTVGGLDAVDEADFDAHFSINVRTPLFVTQAAAQHLPKGGRVVFVTSNTTKTSAVTPEYLIYTASKGAAEQLVRVLAKDLGRRGITVNAVSPGATDTDFFRGDGKSEEFVELIANLFPQKQIPVAEDIAPLVAFLARDEAGWVNGQCIMVNGGMAV</sequence>
<proteinExistence type="inferred from homology"/>
<keyword evidence="4" id="KW-1185">Reference proteome</keyword>
<dbReference type="PANTHER" id="PTHR48107">
    <property type="entry name" value="NADPH-DEPENDENT ALDEHYDE REDUCTASE-LIKE PROTEIN, CHLOROPLASTIC-RELATED"/>
    <property type="match status" value="1"/>
</dbReference>
<evidence type="ECO:0000256" key="1">
    <source>
        <dbReference type="ARBA" id="ARBA00006484"/>
    </source>
</evidence>
<dbReference type="AlphaFoldDB" id="K5W7X4"/>
<dbReference type="PANTHER" id="PTHR48107:SF7">
    <property type="entry name" value="RE15974P"/>
    <property type="match status" value="1"/>
</dbReference>
<dbReference type="FunFam" id="3.40.50.720:FF:000084">
    <property type="entry name" value="Short-chain dehydrogenase reductase"/>
    <property type="match status" value="1"/>
</dbReference>
<dbReference type="Proteomes" id="UP000008370">
    <property type="component" value="Unassembled WGS sequence"/>
</dbReference>
<dbReference type="HOGENOM" id="CLU_010194_1_3_1"/>
<dbReference type="InParanoid" id="K5W7X4"/>
<dbReference type="STRING" id="650164.K5W7X4"/>